<evidence type="ECO:0000256" key="1">
    <source>
        <dbReference type="SAM" id="MobiDB-lite"/>
    </source>
</evidence>
<evidence type="ECO:0000313" key="2">
    <source>
        <dbReference type="EMBL" id="GMF62969.1"/>
    </source>
</evidence>
<feature type="compositionally biased region" description="Polar residues" evidence="1">
    <location>
        <begin position="10"/>
        <end position="20"/>
    </location>
</feature>
<evidence type="ECO:0000313" key="3">
    <source>
        <dbReference type="Proteomes" id="UP001165121"/>
    </source>
</evidence>
<dbReference type="Gene3D" id="3.10.10.10">
    <property type="entry name" value="HIV Type 1 Reverse Transcriptase, subunit A, domain 1"/>
    <property type="match status" value="1"/>
</dbReference>
<protein>
    <submittedName>
        <fullName evidence="2">Unnamed protein product</fullName>
    </submittedName>
</protein>
<dbReference type="InterPro" id="IPR043502">
    <property type="entry name" value="DNA/RNA_pol_sf"/>
</dbReference>
<reference evidence="2" key="1">
    <citation type="submission" date="2023-04" db="EMBL/GenBank/DDBJ databases">
        <title>Phytophthora fragariaefolia NBRC 109709.</title>
        <authorList>
            <person name="Ichikawa N."/>
            <person name="Sato H."/>
            <person name="Tonouchi N."/>
        </authorList>
    </citation>
    <scope>NUCLEOTIDE SEQUENCE</scope>
    <source>
        <strain evidence="2">NBRC 109709</strain>
    </source>
</reference>
<dbReference type="AlphaFoldDB" id="A0A9W6YBT4"/>
<name>A0A9W6YBT4_9STRA</name>
<organism evidence="2 3">
    <name type="scientific">Phytophthora fragariaefolia</name>
    <dbReference type="NCBI Taxonomy" id="1490495"/>
    <lineage>
        <taxon>Eukaryota</taxon>
        <taxon>Sar</taxon>
        <taxon>Stramenopiles</taxon>
        <taxon>Oomycota</taxon>
        <taxon>Peronosporomycetes</taxon>
        <taxon>Peronosporales</taxon>
        <taxon>Peronosporaceae</taxon>
        <taxon>Phytophthora</taxon>
    </lineage>
</organism>
<accession>A0A9W6YBT4</accession>
<sequence length="292" mass="31284">MDLRDWGNGRSVSAVKSTGSRQDKTSLDPTGQPDTKDTVTPALVSEARRQSPVQGSGPDPDNMVTGERSLDPDPGGDQLKVDDNQIPDPATGDSLALLNSTADLGISSETQDPERAQDLAVGEDTVPAVVASSDPTDSLDPGPDDSTADEQVYYHHSGDLHAEDVATEMAVLPEVASTTEEVTIEDIQVGDQDINTPEEIEHLRRRIWKRRHLLIGKGNALPPAARGVACDIDVGNAKPIAQRLRKVAPQFREKLSDRTKGQLGAKIISVSTSPWASPIVVIIKKNGVDKRL</sequence>
<dbReference type="Proteomes" id="UP001165121">
    <property type="component" value="Unassembled WGS sequence"/>
</dbReference>
<proteinExistence type="predicted"/>
<comment type="caution">
    <text evidence="2">The sequence shown here is derived from an EMBL/GenBank/DDBJ whole genome shotgun (WGS) entry which is preliminary data.</text>
</comment>
<dbReference type="EMBL" id="BSXT01006745">
    <property type="protein sequence ID" value="GMF62969.1"/>
    <property type="molecule type" value="Genomic_DNA"/>
</dbReference>
<feature type="region of interest" description="Disordered" evidence="1">
    <location>
        <begin position="1"/>
        <end position="104"/>
    </location>
</feature>
<dbReference type="OrthoDB" id="120907at2759"/>
<keyword evidence="3" id="KW-1185">Reference proteome</keyword>
<dbReference type="SUPFAM" id="SSF56672">
    <property type="entry name" value="DNA/RNA polymerases"/>
    <property type="match status" value="1"/>
</dbReference>
<feature type="region of interest" description="Disordered" evidence="1">
    <location>
        <begin position="128"/>
        <end position="150"/>
    </location>
</feature>
<gene>
    <name evidence="2" type="ORF">Pfra01_002748400</name>
</gene>